<sequence>MAEVSASPRNVLASFENAGEGKAVAVTCKEMVDAMSSAPGYDTLEKWMQRKVKDSLAEPAHGSVTSPAITAAMRHHCGLLRPDGPLFRQLFLPETPKEQGLQKSVYGVQLFVALAVHIACSPAPFGVSECRVVIEGSELIIAVRASATVGLGGNFAVELKSNMMAMLPAGYQFLIYHKDVSRGYRWGLSPEGDTQRTQVMVASVLEAHDALKVARELGHMFATFCPRDFRVWFSLRLHRGIGDVLGIAIDADDVAWMPNGEQFVATTGMVCRKMLEVLEWLYRNGLMWFCLENVAGIAYKRKDFRVSRHKVDSTESGLPAKRQRIYIIGMSKHLLLGAGCGFPAPLPPMAPVKLSEFLDAEGPSESPLPAAPGARLNVEVYNKLYLDMQKARGEAAGAVAVCDLTRDPTKVFGRFLYPESCGALTTKNTYLWVVGRLDGKVEGHGRWLRLSERCRIMGLAPESLVGVITDKALMKAVGNTMAVGTVGRALTPIMRVCKRCEVNQGGLPVMLPQGFQVSEGPSTRFDVSDVQPTAKRARTSTDCRDHCVCGRKAERAEMIRSAGLKCTETSGKATCEGDEGQKLSLIISWAAARSASDGSVSWTSWLSWAPTSTQRALAPSMLNATGAPSMLRAAIMPPMLPQSLLRLHAADAPSMLQATSVPPMVSPSLSMLQAADVPSVLMATIVPLILAPLSSSALQAVDAPSALAAAIAPLPLVSLSPRALQGMGLPSTLLSPSPSTPTAAVARGSAVAGGGITCESSASADGAITRRFSANAGAASSGGGGGALFGAGTGAASSGAGGLFGAGASGAASSGAGGLFGAGASGAASGDVGGLFGAGAASAGAAGLFGAGASGAASGAGGLFGAASGAGAVFGAGTSGAASGAGALFGAGTGAASGAGGLFGAASGAGAVFGAGTSGAASGAGALFGAASGAGGLFGAGASGAASGAGALFGAGTGGAAASGGLFGASGGASAGAGGLFGASTSGSAGALFGASAGAAAAGASAGAGTLQQAKAAVVEHRKVSDLMRTWEERVHKQAQHFESFAAQVMQNDTEIIAYAAKVKGLASEHEKLKNRQERVDTSIQQIWEQQDALGRLLASLEDTLQTRLPGPAAGALVPEGAHRRAQVLTAQLDELDRQAEELARETETARSTLYAEPLTSVVRVLDAHASALDSIQAQASSLEQSIRKAEASL</sequence>
<evidence type="ECO:0000259" key="2">
    <source>
        <dbReference type="Pfam" id="PF05064"/>
    </source>
</evidence>
<evidence type="ECO:0000313" key="4">
    <source>
        <dbReference type="Proteomes" id="UP001189429"/>
    </source>
</evidence>
<dbReference type="InterPro" id="IPR029063">
    <property type="entry name" value="SAM-dependent_MTases_sf"/>
</dbReference>
<comment type="caution">
    <text evidence="3">The sequence shown here is derived from an EMBL/GenBank/DDBJ whole genome shotgun (WGS) entry which is preliminary data.</text>
</comment>
<dbReference type="SUPFAM" id="SSF53335">
    <property type="entry name" value="S-adenosyl-L-methionine-dependent methyltransferases"/>
    <property type="match status" value="1"/>
</dbReference>
<gene>
    <name evidence="3" type="ORF">PCOR1329_LOCUS83541</name>
</gene>
<evidence type="ECO:0000313" key="3">
    <source>
        <dbReference type="EMBL" id="CAK0909014.1"/>
    </source>
</evidence>
<protein>
    <recommendedName>
        <fullName evidence="2">Nucleoporin NSP1-like C-terminal domain-containing protein</fullName>
    </recommendedName>
</protein>
<name>A0ABN9YAB7_9DINO</name>
<proteinExistence type="predicted"/>
<dbReference type="Pfam" id="PF05064">
    <property type="entry name" value="Nsp1_C"/>
    <property type="match status" value="1"/>
</dbReference>
<organism evidence="3 4">
    <name type="scientific">Prorocentrum cordatum</name>
    <dbReference type="NCBI Taxonomy" id="2364126"/>
    <lineage>
        <taxon>Eukaryota</taxon>
        <taxon>Sar</taxon>
        <taxon>Alveolata</taxon>
        <taxon>Dinophyceae</taxon>
        <taxon>Prorocentrales</taxon>
        <taxon>Prorocentraceae</taxon>
        <taxon>Prorocentrum</taxon>
    </lineage>
</organism>
<feature type="coiled-coil region" evidence="1">
    <location>
        <begin position="1126"/>
        <end position="1193"/>
    </location>
</feature>
<keyword evidence="4" id="KW-1185">Reference proteome</keyword>
<dbReference type="Proteomes" id="UP001189429">
    <property type="component" value="Unassembled WGS sequence"/>
</dbReference>
<evidence type="ECO:0000256" key="1">
    <source>
        <dbReference type="SAM" id="Coils"/>
    </source>
</evidence>
<accession>A0ABN9YAB7</accession>
<dbReference type="EMBL" id="CAUYUJ010022115">
    <property type="protein sequence ID" value="CAK0909014.1"/>
    <property type="molecule type" value="Genomic_DNA"/>
</dbReference>
<reference evidence="3" key="1">
    <citation type="submission" date="2023-10" db="EMBL/GenBank/DDBJ databases">
        <authorList>
            <person name="Chen Y."/>
            <person name="Shah S."/>
            <person name="Dougan E. K."/>
            <person name="Thang M."/>
            <person name="Chan C."/>
        </authorList>
    </citation>
    <scope>NUCLEOTIDE SEQUENCE [LARGE SCALE GENOMIC DNA]</scope>
</reference>
<keyword evidence="1" id="KW-0175">Coiled coil</keyword>
<dbReference type="InterPro" id="IPR007758">
    <property type="entry name" value="Nucleoporin_NSP1_C"/>
</dbReference>
<feature type="domain" description="Nucleoporin NSP1-like C-terminal" evidence="2">
    <location>
        <begin position="1015"/>
        <end position="1108"/>
    </location>
</feature>